<feature type="domain" description="O-acyltransferase WSD1 C-terminal" evidence="12">
    <location>
        <begin position="315"/>
        <end position="460"/>
    </location>
</feature>
<evidence type="ECO:0000256" key="1">
    <source>
        <dbReference type="ARBA" id="ARBA00004162"/>
    </source>
</evidence>
<evidence type="ECO:0000256" key="6">
    <source>
        <dbReference type="ARBA" id="ARBA00022824"/>
    </source>
</evidence>
<dbReference type="KEGG" id="qsa:O6P43_004330"/>
<evidence type="ECO:0000256" key="2">
    <source>
        <dbReference type="ARBA" id="ARBA00004586"/>
    </source>
</evidence>
<dbReference type="GO" id="GO:0005789">
    <property type="term" value="C:endoplasmic reticulum membrane"/>
    <property type="evidence" value="ECO:0007669"/>
    <property type="project" value="UniProtKB-SubCell"/>
</dbReference>
<dbReference type="GO" id="GO:0019432">
    <property type="term" value="P:triglyceride biosynthetic process"/>
    <property type="evidence" value="ECO:0007669"/>
    <property type="project" value="TreeGrafter"/>
</dbReference>
<dbReference type="GO" id="GO:0047196">
    <property type="term" value="F:long-chain-alcohol O-fatty-acyltransferase activity"/>
    <property type="evidence" value="ECO:0007669"/>
    <property type="project" value="UniProtKB-EC"/>
</dbReference>
<keyword evidence="7" id="KW-0012">Acyltransferase</keyword>
<evidence type="ECO:0000256" key="10">
    <source>
        <dbReference type="ARBA" id="ARBA00048109"/>
    </source>
</evidence>
<comment type="pathway">
    <text evidence="4">Lipid metabolism.</text>
</comment>
<evidence type="ECO:0000256" key="7">
    <source>
        <dbReference type="ARBA" id="ARBA00023315"/>
    </source>
</evidence>
<reference evidence="13" key="1">
    <citation type="journal article" date="2023" name="Science">
        <title>Elucidation of the pathway for biosynthesis of saponin adjuvants from the soapbark tree.</title>
        <authorList>
            <person name="Reed J."/>
            <person name="Orme A."/>
            <person name="El-Demerdash A."/>
            <person name="Owen C."/>
            <person name="Martin L.B.B."/>
            <person name="Misra R.C."/>
            <person name="Kikuchi S."/>
            <person name="Rejzek M."/>
            <person name="Martin A.C."/>
            <person name="Harkess A."/>
            <person name="Leebens-Mack J."/>
            <person name="Louveau T."/>
            <person name="Stephenson M.J."/>
            <person name="Osbourn A."/>
        </authorList>
    </citation>
    <scope>NUCLEOTIDE SEQUENCE</scope>
    <source>
        <strain evidence="13">S10</strain>
    </source>
</reference>
<evidence type="ECO:0000313" key="14">
    <source>
        <dbReference type="Proteomes" id="UP001163823"/>
    </source>
</evidence>
<comment type="catalytic activity">
    <reaction evidence="10">
        <text>an acyl-CoA + a 1,2-diacyl-sn-glycerol = a triacyl-sn-glycerol + CoA</text>
        <dbReference type="Rhea" id="RHEA:10868"/>
        <dbReference type="ChEBI" id="CHEBI:17815"/>
        <dbReference type="ChEBI" id="CHEBI:57287"/>
        <dbReference type="ChEBI" id="CHEBI:58342"/>
        <dbReference type="ChEBI" id="CHEBI:64615"/>
        <dbReference type="EC" id="2.3.1.20"/>
    </reaction>
</comment>
<dbReference type="InterPro" id="IPR045034">
    <property type="entry name" value="O-acyltransferase_WSD1-like"/>
</dbReference>
<dbReference type="InterPro" id="IPR004255">
    <property type="entry name" value="O-acyltransferase_WSD1_N"/>
</dbReference>
<evidence type="ECO:0000256" key="8">
    <source>
        <dbReference type="ARBA" id="ARBA00024360"/>
    </source>
</evidence>
<accession>A0AAD7Q3I7</accession>
<gene>
    <name evidence="13" type="ORF">O6P43_004330</name>
</gene>
<evidence type="ECO:0000256" key="3">
    <source>
        <dbReference type="ARBA" id="ARBA00004771"/>
    </source>
</evidence>
<comment type="caution">
    <text evidence="13">The sequence shown here is derived from an EMBL/GenBank/DDBJ whole genome shotgun (WGS) entry which is preliminary data.</text>
</comment>
<dbReference type="Pfam" id="PF06974">
    <property type="entry name" value="WS_DGAT_C"/>
    <property type="match status" value="1"/>
</dbReference>
<dbReference type="GO" id="GO:0004144">
    <property type="term" value="F:diacylglycerol O-acyltransferase activity"/>
    <property type="evidence" value="ECO:0007669"/>
    <property type="project" value="UniProtKB-EC"/>
</dbReference>
<dbReference type="EMBL" id="JARAOO010000003">
    <property type="protein sequence ID" value="KAJ7974223.1"/>
    <property type="molecule type" value="Genomic_DNA"/>
</dbReference>
<comment type="pathway">
    <text evidence="3">Glycerolipid metabolism; triacylglycerol biosynthesis.</text>
</comment>
<evidence type="ECO:0000256" key="4">
    <source>
        <dbReference type="ARBA" id="ARBA00005189"/>
    </source>
</evidence>
<protein>
    <submittedName>
        <fullName evidence="13">O-acyltransferase WSD1</fullName>
    </submittedName>
</protein>
<dbReference type="Proteomes" id="UP001163823">
    <property type="component" value="Chromosome 3"/>
</dbReference>
<keyword evidence="5" id="KW-0808">Transferase</keyword>
<feature type="domain" description="O-acyltransferase WSD1-like N-terminal" evidence="11">
    <location>
        <begin position="101"/>
        <end position="262"/>
    </location>
</feature>
<dbReference type="Pfam" id="PF03007">
    <property type="entry name" value="WS_DGAT_cat"/>
    <property type="match status" value="1"/>
</dbReference>
<name>A0AAD7Q3I7_QUISA</name>
<evidence type="ECO:0000256" key="5">
    <source>
        <dbReference type="ARBA" id="ARBA00022679"/>
    </source>
</evidence>
<keyword evidence="6" id="KW-0256">Endoplasmic reticulum</keyword>
<organism evidence="13 14">
    <name type="scientific">Quillaja saponaria</name>
    <name type="common">Soap bark tree</name>
    <dbReference type="NCBI Taxonomy" id="32244"/>
    <lineage>
        <taxon>Eukaryota</taxon>
        <taxon>Viridiplantae</taxon>
        <taxon>Streptophyta</taxon>
        <taxon>Embryophyta</taxon>
        <taxon>Tracheophyta</taxon>
        <taxon>Spermatophyta</taxon>
        <taxon>Magnoliopsida</taxon>
        <taxon>eudicotyledons</taxon>
        <taxon>Gunneridae</taxon>
        <taxon>Pentapetalae</taxon>
        <taxon>rosids</taxon>
        <taxon>fabids</taxon>
        <taxon>Fabales</taxon>
        <taxon>Quillajaceae</taxon>
        <taxon>Quillaja</taxon>
    </lineage>
</organism>
<comment type="catalytic activity">
    <reaction evidence="9">
        <text>a long chain fatty alcohol + a fatty acyl-CoA = a long-chain alcohol wax ester + CoA</text>
        <dbReference type="Rhea" id="RHEA:38443"/>
        <dbReference type="ChEBI" id="CHEBI:17135"/>
        <dbReference type="ChEBI" id="CHEBI:57287"/>
        <dbReference type="ChEBI" id="CHEBI:77636"/>
        <dbReference type="ChEBI" id="CHEBI:235323"/>
        <dbReference type="EC" id="2.3.1.75"/>
    </reaction>
</comment>
<keyword evidence="14" id="KW-1185">Reference proteome</keyword>
<evidence type="ECO:0000259" key="12">
    <source>
        <dbReference type="Pfam" id="PF06974"/>
    </source>
</evidence>
<dbReference type="GO" id="GO:0005886">
    <property type="term" value="C:plasma membrane"/>
    <property type="evidence" value="ECO:0007669"/>
    <property type="project" value="UniProtKB-SubCell"/>
</dbReference>
<sequence length="473" mass="53378">MDHSKGEEEEAEPVSPTGQYFNSNVLCVYIVGVLESEVPIDDSQTMSLLKDVFLPINPRLSSIMVSEENGEKKWKKVEVKLEEHIKVPIFPPENSPESYDQYFDEYLARIGMERPPENSKPLWEIHIFKYPTRNAAGTLIFKLHHALGDGYSLMGALLSCLQRVDNPTLPLSFPFGRRLLAQEVAKTSMFWRLPLYFSMVLNTISDFGQSLRCSVVEDDKTPIRSGDEGVEFRPITITTISFSLDYVKEIKSKLGVTINDVITGIIFLGIRLYMQGLNYESREARSTALVLLNTRNVEGYQSIKDMIKTDARGPWGNKISFLQTSIPQLSNAKFSNPLEFVFEAHQNIRMKRSSLAVPLTGMFLEMVNKFKGQEAAARHIYKTLRNSSTAISNLVGPVEQMALANHPIKGFYFTMTGGPESVAISIMSYMGKLRVTLKTEKGFIDEQKLKSCMGKAYEMILKAAQEIHIENNP</sequence>
<evidence type="ECO:0000256" key="9">
    <source>
        <dbReference type="ARBA" id="ARBA00047604"/>
    </source>
</evidence>
<dbReference type="PANTHER" id="PTHR31650">
    <property type="entry name" value="O-ACYLTRANSFERASE (WSD1-LIKE) FAMILY PROTEIN"/>
    <property type="match status" value="1"/>
</dbReference>
<evidence type="ECO:0000313" key="13">
    <source>
        <dbReference type="EMBL" id="KAJ7974223.1"/>
    </source>
</evidence>
<comment type="similarity">
    <text evidence="8">In the N-terminal section; belongs to the long-chain O-acyltransferase family.</text>
</comment>
<dbReference type="PANTHER" id="PTHR31650:SF34">
    <property type="entry name" value="O-ACYLTRANSFERASE WSD1-LIKE ISOFORM X1"/>
    <property type="match status" value="1"/>
</dbReference>
<evidence type="ECO:0000259" key="11">
    <source>
        <dbReference type="Pfam" id="PF03007"/>
    </source>
</evidence>
<dbReference type="InterPro" id="IPR009721">
    <property type="entry name" value="O-acyltransferase_WSD1_C"/>
</dbReference>
<dbReference type="AlphaFoldDB" id="A0AAD7Q3I7"/>
<proteinExistence type="inferred from homology"/>
<comment type="subcellular location">
    <subcellularLocation>
        <location evidence="1">Cell membrane</location>
        <topology evidence="1">Single-pass membrane protein</topology>
    </subcellularLocation>
    <subcellularLocation>
        <location evidence="2">Endoplasmic reticulum membrane</location>
    </subcellularLocation>
</comment>